<keyword evidence="4" id="KW-0472">Membrane</keyword>
<keyword evidence="3" id="KW-0812">Transmembrane</keyword>
<keyword evidence="6" id="KW-0175">Coiled coil</keyword>
<feature type="chain" id="PRO_5021903813" evidence="7">
    <location>
        <begin position="32"/>
        <end position="438"/>
    </location>
</feature>
<evidence type="ECO:0000256" key="2">
    <source>
        <dbReference type="ARBA" id="ARBA00022452"/>
    </source>
</evidence>
<reference evidence="8 9" key="1">
    <citation type="journal article" date="2015" name="Stand. Genomic Sci.">
        <title>Genomic Encyclopedia of Bacterial and Archaeal Type Strains, Phase III: the genomes of soil and plant-associated and newly described type strains.</title>
        <authorList>
            <person name="Whitman W.B."/>
            <person name="Woyke T."/>
            <person name="Klenk H.P."/>
            <person name="Zhou Y."/>
            <person name="Lilburn T.G."/>
            <person name="Beck B.J."/>
            <person name="De Vos P."/>
            <person name="Vandamme P."/>
            <person name="Eisen J.A."/>
            <person name="Garrity G."/>
            <person name="Hugenholtz P."/>
            <person name="Kyrpides N.C."/>
        </authorList>
    </citation>
    <scope>NUCLEOTIDE SEQUENCE [LARGE SCALE GENOMIC DNA]</scope>
    <source>
        <strain evidence="8 9">CGMCC 1.7271</strain>
    </source>
</reference>
<gene>
    <name evidence="8" type="ORF">IQ13_2147</name>
</gene>
<dbReference type="PANTHER" id="PTHR30026:SF20">
    <property type="entry name" value="OUTER MEMBRANE PROTEIN TOLC"/>
    <property type="match status" value="1"/>
</dbReference>
<dbReference type="GO" id="GO:0015562">
    <property type="term" value="F:efflux transmembrane transporter activity"/>
    <property type="evidence" value="ECO:0007669"/>
    <property type="project" value="InterPro"/>
</dbReference>
<evidence type="ECO:0000313" key="8">
    <source>
        <dbReference type="EMBL" id="TWI81132.1"/>
    </source>
</evidence>
<evidence type="ECO:0000256" key="7">
    <source>
        <dbReference type="SAM" id="SignalP"/>
    </source>
</evidence>
<dbReference type="AlphaFoldDB" id="A0A562SIR4"/>
<accession>A0A562SIR4</accession>
<feature type="signal peptide" evidence="7">
    <location>
        <begin position="1"/>
        <end position="31"/>
    </location>
</feature>
<evidence type="ECO:0000256" key="6">
    <source>
        <dbReference type="SAM" id="Coils"/>
    </source>
</evidence>
<comment type="subcellular location">
    <subcellularLocation>
        <location evidence="1">Cell outer membrane</location>
    </subcellularLocation>
</comment>
<organism evidence="8 9">
    <name type="scientific">Lacibacter cauensis</name>
    <dbReference type="NCBI Taxonomy" id="510947"/>
    <lineage>
        <taxon>Bacteria</taxon>
        <taxon>Pseudomonadati</taxon>
        <taxon>Bacteroidota</taxon>
        <taxon>Chitinophagia</taxon>
        <taxon>Chitinophagales</taxon>
        <taxon>Chitinophagaceae</taxon>
        <taxon>Lacibacter</taxon>
    </lineage>
</organism>
<evidence type="ECO:0000313" key="9">
    <source>
        <dbReference type="Proteomes" id="UP000316167"/>
    </source>
</evidence>
<dbReference type="Gene3D" id="1.20.1600.10">
    <property type="entry name" value="Outer membrane efflux proteins (OEP)"/>
    <property type="match status" value="1"/>
</dbReference>
<comment type="caution">
    <text evidence="8">The sequence shown here is derived from an EMBL/GenBank/DDBJ whole genome shotgun (WGS) entry which is preliminary data.</text>
</comment>
<sequence>MEKENIYQKKKIKMQKLILALLLLATNICFAQNNLSYYTTAAKQNSPLINDNKNQSKANQLDAERLKALYTKPQIGVTANYLFSPIISTDNNKTSFEPNSNGATNYYGYDFAATNGGTYQALLNVTQPLFNGQRYKTASEQLTVTSQINQNNSKLTEHDIEKIVTDQYILCLQDNKQTDYAEAMVKLLEDQKDVLKKLVESSIYKQSDLTLLNIEHQNYLAQLTNFKATYRRDLMDLNILCGINDTALVQLQNTNLTLNSTVSNSMFLEKYHLDSLNLIAQQKAFELKYKPQVSLFANTGLNAVYAPTIPKRFGISAGLTFTYNFFDGNQKSINRNKTQVLEQSVSFYKSNFITQNTVRKSKILTELQSYTDRISIAEQQLKDYKVLLNSYKKEILSGQLSIINYTMVLKNMATAQRDYTLLFSQQQSLINAYNYWNW</sequence>
<dbReference type="SUPFAM" id="SSF56954">
    <property type="entry name" value="Outer membrane efflux proteins (OEP)"/>
    <property type="match status" value="1"/>
</dbReference>
<proteinExistence type="predicted"/>
<protein>
    <submittedName>
        <fullName evidence="8">Outer membrane protein TolC</fullName>
    </submittedName>
</protein>
<name>A0A562SIR4_9BACT</name>
<keyword evidence="7" id="KW-0732">Signal</keyword>
<keyword evidence="9" id="KW-1185">Reference proteome</keyword>
<evidence type="ECO:0000256" key="5">
    <source>
        <dbReference type="ARBA" id="ARBA00023237"/>
    </source>
</evidence>
<dbReference type="GO" id="GO:0009279">
    <property type="term" value="C:cell outer membrane"/>
    <property type="evidence" value="ECO:0007669"/>
    <property type="project" value="UniProtKB-SubCell"/>
</dbReference>
<keyword evidence="5" id="KW-0998">Cell outer membrane</keyword>
<evidence type="ECO:0000256" key="1">
    <source>
        <dbReference type="ARBA" id="ARBA00004442"/>
    </source>
</evidence>
<evidence type="ECO:0000256" key="3">
    <source>
        <dbReference type="ARBA" id="ARBA00022692"/>
    </source>
</evidence>
<feature type="coiled-coil region" evidence="6">
    <location>
        <begin position="367"/>
        <end position="394"/>
    </location>
</feature>
<dbReference type="GO" id="GO:1990281">
    <property type="term" value="C:efflux pump complex"/>
    <property type="evidence" value="ECO:0007669"/>
    <property type="project" value="TreeGrafter"/>
</dbReference>
<dbReference type="GO" id="GO:0015288">
    <property type="term" value="F:porin activity"/>
    <property type="evidence" value="ECO:0007669"/>
    <property type="project" value="TreeGrafter"/>
</dbReference>
<dbReference type="EMBL" id="VLLE01000004">
    <property type="protein sequence ID" value="TWI81132.1"/>
    <property type="molecule type" value="Genomic_DNA"/>
</dbReference>
<dbReference type="Proteomes" id="UP000316167">
    <property type="component" value="Unassembled WGS sequence"/>
</dbReference>
<dbReference type="InterPro" id="IPR051906">
    <property type="entry name" value="TolC-like"/>
</dbReference>
<keyword evidence="2" id="KW-1134">Transmembrane beta strand</keyword>
<evidence type="ECO:0000256" key="4">
    <source>
        <dbReference type="ARBA" id="ARBA00023136"/>
    </source>
</evidence>
<dbReference type="PANTHER" id="PTHR30026">
    <property type="entry name" value="OUTER MEMBRANE PROTEIN TOLC"/>
    <property type="match status" value="1"/>
</dbReference>